<dbReference type="PRINTS" id="PR00070">
    <property type="entry name" value="DHFR"/>
</dbReference>
<protein>
    <recommendedName>
        <fullName evidence="3">dihydrofolate reductase</fullName>
        <ecNumber evidence="3">1.5.1.3</ecNumber>
    </recommendedName>
</protein>
<dbReference type="AlphaFoldDB" id="A0A914WG09"/>
<dbReference type="SUPFAM" id="SSF53597">
    <property type="entry name" value="Dihydrofolate reductase-like"/>
    <property type="match status" value="1"/>
</dbReference>
<dbReference type="PANTHER" id="PTHR48069">
    <property type="entry name" value="DIHYDROFOLATE REDUCTASE"/>
    <property type="match status" value="1"/>
</dbReference>
<evidence type="ECO:0000256" key="5">
    <source>
        <dbReference type="ARBA" id="ARBA00022857"/>
    </source>
</evidence>
<evidence type="ECO:0000256" key="7">
    <source>
        <dbReference type="ARBA" id="ARBA00025067"/>
    </source>
</evidence>
<evidence type="ECO:0000313" key="11">
    <source>
        <dbReference type="Proteomes" id="UP000887566"/>
    </source>
</evidence>
<dbReference type="GO" id="GO:0006730">
    <property type="term" value="P:one-carbon metabolic process"/>
    <property type="evidence" value="ECO:0007669"/>
    <property type="project" value="UniProtKB-KW"/>
</dbReference>
<dbReference type="GO" id="GO:0046452">
    <property type="term" value="P:dihydrofolate metabolic process"/>
    <property type="evidence" value="ECO:0007669"/>
    <property type="project" value="TreeGrafter"/>
</dbReference>
<dbReference type="EC" id="1.5.1.3" evidence="3"/>
<dbReference type="PROSITE" id="PS00075">
    <property type="entry name" value="DHFR_1"/>
    <property type="match status" value="1"/>
</dbReference>
<evidence type="ECO:0000256" key="9">
    <source>
        <dbReference type="RuleBase" id="RU004474"/>
    </source>
</evidence>
<evidence type="ECO:0000256" key="8">
    <source>
        <dbReference type="ARBA" id="ARBA00048873"/>
    </source>
</evidence>
<keyword evidence="5" id="KW-0521">NADP</keyword>
<comment type="function">
    <text evidence="7">Key enzyme in folate metabolism. Catalyzes an essential reaction for de novo glycine and purine synthesis, and for DNA precursor synthesis.</text>
</comment>
<keyword evidence="11" id="KW-1185">Reference proteome</keyword>
<dbReference type="WBParaSite" id="PSAMB.scaffold3805size16838.g22664.t1">
    <property type="protein sequence ID" value="PSAMB.scaffold3805size16838.g22664.t1"/>
    <property type="gene ID" value="PSAMB.scaffold3805size16838.g22664"/>
</dbReference>
<evidence type="ECO:0000256" key="4">
    <source>
        <dbReference type="ARBA" id="ARBA00022563"/>
    </source>
</evidence>
<comment type="similarity">
    <text evidence="2 9">Belongs to the dihydrofolate reductase family.</text>
</comment>
<dbReference type="PANTHER" id="PTHR48069:SF3">
    <property type="entry name" value="DIHYDROFOLATE REDUCTASE"/>
    <property type="match status" value="1"/>
</dbReference>
<keyword evidence="6" id="KW-0560">Oxidoreductase</keyword>
<dbReference type="Proteomes" id="UP000887566">
    <property type="component" value="Unplaced"/>
</dbReference>
<dbReference type="InterPro" id="IPR012259">
    <property type="entry name" value="DHFR"/>
</dbReference>
<dbReference type="GO" id="GO:0004146">
    <property type="term" value="F:dihydrofolate reductase activity"/>
    <property type="evidence" value="ECO:0007669"/>
    <property type="project" value="UniProtKB-EC"/>
</dbReference>
<dbReference type="GO" id="GO:0046654">
    <property type="term" value="P:tetrahydrofolate biosynthetic process"/>
    <property type="evidence" value="ECO:0007669"/>
    <property type="project" value="InterPro"/>
</dbReference>
<evidence type="ECO:0000313" key="12">
    <source>
        <dbReference type="WBParaSite" id="PSAMB.scaffold3805size16838.g22664.t1"/>
    </source>
</evidence>
<evidence type="ECO:0000259" key="10">
    <source>
        <dbReference type="PROSITE" id="PS51330"/>
    </source>
</evidence>
<evidence type="ECO:0000256" key="3">
    <source>
        <dbReference type="ARBA" id="ARBA00012856"/>
    </source>
</evidence>
<evidence type="ECO:0000256" key="2">
    <source>
        <dbReference type="ARBA" id="ARBA00009539"/>
    </source>
</evidence>
<dbReference type="InterPro" id="IPR017925">
    <property type="entry name" value="DHFR_CS"/>
</dbReference>
<reference evidence="12" key="1">
    <citation type="submission" date="2022-11" db="UniProtKB">
        <authorList>
            <consortium name="WormBaseParasite"/>
        </authorList>
    </citation>
    <scope>IDENTIFICATION</scope>
</reference>
<dbReference type="PROSITE" id="PS51330">
    <property type="entry name" value="DHFR_2"/>
    <property type="match status" value="1"/>
</dbReference>
<dbReference type="Pfam" id="PF00186">
    <property type="entry name" value="DHFR_1"/>
    <property type="match status" value="1"/>
</dbReference>
<dbReference type="InterPro" id="IPR001796">
    <property type="entry name" value="DHFR_dom"/>
</dbReference>
<dbReference type="Gene3D" id="3.40.430.10">
    <property type="entry name" value="Dihydrofolate Reductase, subunit A"/>
    <property type="match status" value="1"/>
</dbReference>
<keyword evidence="4" id="KW-0554">One-carbon metabolism</keyword>
<evidence type="ECO:0000256" key="1">
    <source>
        <dbReference type="ARBA" id="ARBA00004903"/>
    </source>
</evidence>
<dbReference type="GO" id="GO:0050661">
    <property type="term" value="F:NADP binding"/>
    <property type="evidence" value="ECO:0007669"/>
    <property type="project" value="InterPro"/>
</dbReference>
<dbReference type="GO" id="GO:0005739">
    <property type="term" value="C:mitochondrion"/>
    <property type="evidence" value="ECO:0007669"/>
    <property type="project" value="TreeGrafter"/>
</dbReference>
<name>A0A914WG09_9BILA</name>
<evidence type="ECO:0000256" key="6">
    <source>
        <dbReference type="ARBA" id="ARBA00023002"/>
    </source>
</evidence>
<comment type="pathway">
    <text evidence="1">Cofactor biosynthesis; tetrahydrofolate biosynthesis; 5,6,7,8-tetrahydrofolate from 7,8-dihydrofolate: step 1/1.</text>
</comment>
<dbReference type="GO" id="GO:0046655">
    <property type="term" value="P:folic acid metabolic process"/>
    <property type="evidence" value="ECO:0007669"/>
    <property type="project" value="TreeGrafter"/>
</dbReference>
<comment type="catalytic activity">
    <reaction evidence="8">
        <text>(6S)-5,6,7,8-tetrahydrofolate + NADP(+) = 7,8-dihydrofolate + NADPH + H(+)</text>
        <dbReference type="Rhea" id="RHEA:15009"/>
        <dbReference type="ChEBI" id="CHEBI:15378"/>
        <dbReference type="ChEBI" id="CHEBI:57451"/>
        <dbReference type="ChEBI" id="CHEBI:57453"/>
        <dbReference type="ChEBI" id="CHEBI:57783"/>
        <dbReference type="ChEBI" id="CHEBI:58349"/>
        <dbReference type="EC" id="1.5.1.3"/>
    </reaction>
</comment>
<dbReference type="FunFam" id="3.40.430.10:FF:000002">
    <property type="entry name" value="Dihydrofolate reductase"/>
    <property type="match status" value="1"/>
</dbReference>
<dbReference type="CDD" id="cd00209">
    <property type="entry name" value="DHFR"/>
    <property type="match status" value="1"/>
</dbReference>
<organism evidence="11 12">
    <name type="scientific">Plectus sambesii</name>
    <dbReference type="NCBI Taxonomy" id="2011161"/>
    <lineage>
        <taxon>Eukaryota</taxon>
        <taxon>Metazoa</taxon>
        <taxon>Ecdysozoa</taxon>
        <taxon>Nematoda</taxon>
        <taxon>Chromadorea</taxon>
        <taxon>Plectida</taxon>
        <taxon>Plectina</taxon>
        <taxon>Plectoidea</taxon>
        <taxon>Plectidae</taxon>
        <taxon>Plectus</taxon>
    </lineage>
</organism>
<proteinExistence type="inferred from homology"/>
<dbReference type="InterPro" id="IPR024072">
    <property type="entry name" value="DHFR-like_dom_sf"/>
</dbReference>
<sequence length="195" mass="22075">MGSTAHKRMNLIAAMVDSSQGIGLQNSLPWHLPKEYAYFVKMTTRTVDPNKKNAVIMGRLCWESVPAKYRPLKGRINVVLSRTLMEPPAPGVLLAGSLEEAVRLLSSPPLADQVETIWNVGGNAVYEAGMRSPLFHRLYLTRIYDHFETDVFFPPVKWEDYHEIEPPAEYAGEQEEKGVRYRFCVYEKNSATNSA</sequence>
<accession>A0A914WG09</accession>
<feature type="domain" description="DHFR" evidence="10">
    <location>
        <begin position="8"/>
        <end position="188"/>
    </location>
</feature>